<reference evidence="5 6" key="1">
    <citation type="submission" date="2024-09" db="EMBL/GenBank/DDBJ databases">
        <authorList>
            <person name="Sun Q."/>
            <person name="Mori K."/>
        </authorList>
    </citation>
    <scope>NUCLEOTIDE SEQUENCE [LARGE SCALE GENOMIC DNA]</scope>
    <source>
        <strain evidence="5 6">CCM 8543</strain>
    </source>
</reference>
<dbReference type="RefSeq" id="WP_261521385.1">
    <property type="nucleotide sequence ID" value="NZ_JAODNW010000018.1"/>
</dbReference>
<accession>A0ABV6D6B9</accession>
<dbReference type="EMBL" id="JBHLXD010000009">
    <property type="protein sequence ID" value="MFC0208158.1"/>
    <property type="molecule type" value="Genomic_DNA"/>
</dbReference>
<keyword evidence="2" id="KW-0238">DNA-binding</keyword>
<dbReference type="Proteomes" id="UP001589755">
    <property type="component" value="Unassembled WGS sequence"/>
</dbReference>
<dbReference type="Gene3D" id="2.60.120.10">
    <property type="entry name" value="Jelly Rolls"/>
    <property type="match status" value="1"/>
</dbReference>
<evidence type="ECO:0000256" key="2">
    <source>
        <dbReference type="ARBA" id="ARBA00023125"/>
    </source>
</evidence>
<sequence>MTVHLWPEVKQAQKLQTWFNVDDRRIVEELGFILKNYPQDTVVQRRTLEEDKVFLVRSGWGCLYSHLPDGDRQITDFPMRGDIVIPRDHRDDSGETLCAHTALVLLEAPVSSLFAGLARSPPLCTAFWAAIRRQRAILAQHLVSVGCRRAIARVAHLLLELAVRLEQTGEITRYEFRCPLTQYDFADALGLTTIHINRVLRELRERGLVEFRYGSVRFLNRPGLERLADFDGAYLA</sequence>
<feature type="domain" description="HTH crp-type" evidence="4">
    <location>
        <begin position="148"/>
        <end position="222"/>
    </location>
</feature>
<dbReference type="SUPFAM" id="SSF46785">
    <property type="entry name" value="Winged helix' DNA-binding domain"/>
    <property type="match status" value="1"/>
</dbReference>
<keyword evidence="1" id="KW-0805">Transcription regulation</keyword>
<dbReference type="PROSITE" id="PS51063">
    <property type="entry name" value="HTH_CRP_2"/>
    <property type="match status" value="1"/>
</dbReference>
<evidence type="ECO:0000256" key="1">
    <source>
        <dbReference type="ARBA" id="ARBA00023015"/>
    </source>
</evidence>
<dbReference type="InterPro" id="IPR018490">
    <property type="entry name" value="cNMP-bd_dom_sf"/>
</dbReference>
<dbReference type="InterPro" id="IPR014710">
    <property type="entry name" value="RmlC-like_jellyroll"/>
</dbReference>
<protein>
    <submittedName>
        <fullName evidence="5">Crp/Fnr family transcriptional regulator</fullName>
    </submittedName>
</protein>
<organism evidence="5 6">
    <name type="scientific">Chelativorans intermedius</name>
    <dbReference type="NCBI Taxonomy" id="515947"/>
    <lineage>
        <taxon>Bacteria</taxon>
        <taxon>Pseudomonadati</taxon>
        <taxon>Pseudomonadota</taxon>
        <taxon>Alphaproteobacteria</taxon>
        <taxon>Hyphomicrobiales</taxon>
        <taxon>Phyllobacteriaceae</taxon>
        <taxon>Chelativorans</taxon>
    </lineage>
</organism>
<dbReference type="Pfam" id="PF13545">
    <property type="entry name" value="HTH_Crp_2"/>
    <property type="match status" value="1"/>
</dbReference>
<dbReference type="InterPro" id="IPR036390">
    <property type="entry name" value="WH_DNA-bd_sf"/>
</dbReference>
<dbReference type="InterPro" id="IPR012318">
    <property type="entry name" value="HTH_CRP"/>
</dbReference>
<name>A0ABV6D6B9_9HYPH</name>
<proteinExistence type="predicted"/>
<comment type="caution">
    <text evidence="5">The sequence shown here is derived from an EMBL/GenBank/DDBJ whole genome shotgun (WGS) entry which is preliminary data.</text>
</comment>
<evidence type="ECO:0000259" key="4">
    <source>
        <dbReference type="PROSITE" id="PS51063"/>
    </source>
</evidence>
<dbReference type="Gene3D" id="1.10.10.10">
    <property type="entry name" value="Winged helix-like DNA-binding domain superfamily/Winged helix DNA-binding domain"/>
    <property type="match status" value="1"/>
</dbReference>
<keyword evidence="3" id="KW-0804">Transcription</keyword>
<evidence type="ECO:0000313" key="6">
    <source>
        <dbReference type="Proteomes" id="UP001589755"/>
    </source>
</evidence>
<dbReference type="SUPFAM" id="SSF51206">
    <property type="entry name" value="cAMP-binding domain-like"/>
    <property type="match status" value="1"/>
</dbReference>
<evidence type="ECO:0000256" key="3">
    <source>
        <dbReference type="ARBA" id="ARBA00023163"/>
    </source>
</evidence>
<dbReference type="InterPro" id="IPR036388">
    <property type="entry name" value="WH-like_DNA-bd_sf"/>
</dbReference>
<evidence type="ECO:0000313" key="5">
    <source>
        <dbReference type="EMBL" id="MFC0208158.1"/>
    </source>
</evidence>
<keyword evidence="6" id="KW-1185">Reference proteome</keyword>
<gene>
    <name evidence="5" type="ORF">ACFFJ2_07070</name>
</gene>